<evidence type="ECO:0000313" key="2">
    <source>
        <dbReference type="EMBL" id="KKR06287.1"/>
    </source>
</evidence>
<organism evidence="2 3">
    <name type="scientific">candidate division WS6 bacterium GW2011_GWF2_39_15</name>
    <dbReference type="NCBI Taxonomy" id="1619100"/>
    <lineage>
        <taxon>Bacteria</taxon>
        <taxon>Candidatus Dojkabacteria</taxon>
    </lineage>
</organism>
<feature type="transmembrane region" description="Helical" evidence="1">
    <location>
        <begin position="101"/>
        <end position="120"/>
    </location>
</feature>
<dbReference type="AlphaFoldDB" id="A0A0G0QXD8"/>
<reference evidence="2 3" key="1">
    <citation type="journal article" date="2015" name="Nature">
        <title>rRNA introns, odd ribosomes, and small enigmatic genomes across a large radiation of phyla.</title>
        <authorList>
            <person name="Brown C.T."/>
            <person name="Hug L.A."/>
            <person name="Thomas B.C."/>
            <person name="Sharon I."/>
            <person name="Castelle C.J."/>
            <person name="Singh A."/>
            <person name="Wilkins M.J."/>
            <person name="Williams K.H."/>
            <person name="Banfield J.F."/>
        </authorList>
    </citation>
    <scope>NUCLEOTIDE SEQUENCE [LARGE SCALE GENOMIC DNA]</scope>
</reference>
<keyword evidence="1" id="KW-0812">Transmembrane</keyword>
<feature type="transmembrane region" description="Helical" evidence="1">
    <location>
        <begin position="47"/>
        <end position="64"/>
    </location>
</feature>
<gene>
    <name evidence="2" type="ORF">UT34_C0001G0327</name>
</gene>
<feature type="transmembrane region" description="Helical" evidence="1">
    <location>
        <begin position="21"/>
        <end position="41"/>
    </location>
</feature>
<keyword evidence="1" id="KW-1133">Transmembrane helix</keyword>
<evidence type="ECO:0000256" key="1">
    <source>
        <dbReference type="SAM" id="Phobius"/>
    </source>
</evidence>
<name>A0A0G0QXD8_9BACT</name>
<comment type="caution">
    <text evidence="2">The sequence shown here is derived from an EMBL/GenBank/DDBJ whole genome shotgun (WGS) entry which is preliminary data.</text>
</comment>
<feature type="transmembrane region" description="Helical" evidence="1">
    <location>
        <begin position="71"/>
        <end position="95"/>
    </location>
</feature>
<evidence type="ECO:0000313" key="3">
    <source>
        <dbReference type="Proteomes" id="UP000034799"/>
    </source>
</evidence>
<dbReference type="EMBL" id="LBWK01000001">
    <property type="protein sequence ID" value="KKR06287.1"/>
    <property type="molecule type" value="Genomic_DNA"/>
</dbReference>
<accession>A0A0G0QXD8</accession>
<dbReference type="Proteomes" id="UP000034799">
    <property type="component" value="Unassembled WGS sequence"/>
</dbReference>
<protein>
    <submittedName>
        <fullName evidence="2">Uncharacterized protein</fullName>
    </submittedName>
</protein>
<keyword evidence="1" id="KW-0472">Membrane</keyword>
<sequence length="123" mass="13824">MKKMIEKVKAALALKSEKRKARFYLIMLEILFLTIITQVHGNPMSQFLAGSAGVIGFFGYQALIRGFRSEWAVFAGLLMGVSISPLSMIIAYSLLHLEVTQSFTLSMVAWWFIPFISTLLNES</sequence>
<proteinExistence type="predicted"/>
<dbReference type="STRING" id="1619100.UT34_C0001G0327"/>